<protein>
    <recommendedName>
        <fullName evidence="1">Reverse transcriptase zinc-binding domain-containing protein</fullName>
    </recommendedName>
</protein>
<feature type="domain" description="Reverse transcriptase zinc-binding" evidence="1">
    <location>
        <begin position="18"/>
        <end position="83"/>
    </location>
</feature>
<gene>
    <name evidence="2" type="ORF">FRX31_034725</name>
</gene>
<evidence type="ECO:0000313" key="3">
    <source>
        <dbReference type="Proteomes" id="UP000554482"/>
    </source>
</evidence>
<dbReference type="Pfam" id="PF13966">
    <property type="entry name" value="zf-RVT"/>
    <property type="match status" value="1"/>
</dbReference>
<evidence type="ECO:0000259" key="1">
    <source>
        <dbReference type="Pfam" id="PF13966"/>
    </source>
</evidence>
<reference evidence="2 3" key="1">
    <citation type="submission" date="2020-06" db="EMBL/GenBank/DDBJ databases">
        <title>Transcriptomic and genomic resources for Thalictrum thalictroides and T. hernandezii: Facilitating candidate gene discovery in an emerging model plant lineage.</title>
        <authorList>
            <person name="Arias T."/>
            <person name="Riano-Pachon D.M."/>
            <person name="Di Stilio V.S."/>
        </authorList>
    </citation>
    <scope>NUCLEOTIDE SEQUENCE [LARGE SCALE GENOMIC DNA]</scope>
    <source>
        <strain evidence="3">cv. WT478/WT964</strain>
        <tissue evidence="2">Leaves</tissue>
    </source>
</reference>
<dbReference type="AlphaFoldDB" id="A0A7J6UTC8"/>
<dbReference type="InterPro" id="IPR026960">
    <property type="entry name" value="RVT-Znf"/>
</dbReference>
<dbReference type="Proteomes" id="UP000554482">
    <property type="component" value="Unassembled WGS sequence"/>
</dbReference>
<name>A0A7J6UTC8_THATH</name>
<comment type="caution">
    <text evidence="2">The sequence shown here is derived from an EMBL/GenBank/DDBJ whole genome shotgun (WGS) entry which is preliminary data.</text>
</comment>
<keyword evidence="3" id="KW-1185">Reference proteome</keyword>
<evidence type="ECO:0000313" key="2">
    <source>
        <dbReference type="EMBL" id="KAF5175688.1"/>
    </source>
</evidence>
<accession>A0A7J6UTC8</accession>
<dbReference type="EMBL" id="JABWDY010043728">
    <property type="protein sequence ID" value="KAF5175688.1"/>
    <property type="molecule type" value="Genomic_DNA"/>
</dbReference>
<proteinExistence type="predicted"/>
<sequence length="319" mass="36051">MYLEKDLVVWTPTSSGEFNTKSAYRALNPILNKVVWHNLVLGKFVIPKHSFTCWQLFSGSIQTADRLRQKGIPAANGCVLCDTRSPHWEWWSILKLCRGKDMKSEILKVFVSAVVSLIWTERNRRIHQNKSMTAEILKGNLLRDMVMYLQVQLEEVKYTQEVKDLLNRIGVSPNYIPRNIITCFLQSPEEGTILINYDGAVSATRSGYGGILRNSQGETLLACNGGTSSSSVLIQELDAIGQGLLGVELINGPFDTIMEKYLRILAMNGDLDRQQLLIPVMCESPKQAPGAWPLQREYIYNKQLVGGGLRWHLRVDHCQ</sequence>
<organism evidence="2 3">
    <name type="scientific">Thalictrum thalictroides</name>
    <name type="common">Rue-anemone</name>
    <name type="synonym">Anemone thalictroides</name>
    <dbReference type="NCBI Taxonomy" id="46969"/>
    <lineage>
        <taxon>Eukaryota</taxon>
        <taxon>Viridiplantae</taxon>
        <taxon>Streptophyta</taxon>
        <taxon>Embryophyta</taxon>
        <taxon>Tracheophyta</taxon>
        <taxon>Spermatophyta</taxon>
        <taxon>Magnoliopsida</taxon>
        <taxon>Ranunculales</taxon>
        <taxon>Ranunculaceae</taxon>
        <taxon>Thalictroideae</taxon>
        <taxon>Thalictrum</taxon>
    </lineage>
</organism>
<dbReference type="OrthoDB" id="1937542at2759"/>
<feature type="non-terminal residue" evidence="2">
    <location>
        <position position="1"/>
    </location>
</feature>